<keyword evidence="5 11" id="KW-0347">Helicase</keyword>
<dbReference type="OrthoDB" id="9805696at2"/>
<dbReference type="EC" id="3.6.4.13" evidence="1"/>
<keyword evidence="6 11" id="KW-0067">ATP-binding</keyword>
<dbReference type="Gene3D" id="3.40.50.300">
    <property type="entry name" value="P-loop containing nucleotide triphosphate hydrolases"/>
    <property type="match status" value="2"/>
</dbReference>
<feature type="domain" description="Helicase C-terminal" evidence="14">
    <location>
        <begin position="219"/>
        <end position="382"/>
    </location>
</feature>
<dbReference type="InterPro" id="IPR027417">
    <property type="entry name" value="P-loop_NTPase"/>
</dbReference>
<dbReference type="PANTHER" id="PTHR47959:SF13">
    <property type="entry name" value="ATP-DEPENDENT RNA HELICASE RHLE"/>
    <property type="match status" value="1"/>
</dbReference>
<evidence type="ECO:0000256" key="4">
    <source>
        <dbReference type="ARBA" id="ARBA00022801"/>
    </source>
</evidence>
<dbReference type="InterPro" id="IPR050079">
    <property type="entry name" value="DEAD_box_RNA_helicase"/>
</dbReference>
<evidence type="ECO:0000256" key="2">
    <source>
        <dbReference type="ARBA" id="ARBA00022490"/>
    </source>
</evidence>
<dbReference type="InterPro" id="IPR001650">
    <property type="entry name" value="Helicase_C-like"/>
</dbReference>
<feature type="domain" description="DEAD-box RNA helicase Q" evidence="15">
    <location>
        <begin position="1"/>
        <end position="29"/>
    </location>
</feature>
<organism evidence="16 17">
    <name type="scientific">Kushneria sinocarnis</name>
    <dbReference type="NCBI Taxonomy" id="595502"/>
    <lineage>
        <taxon>Bacteria</taxon>
        <taxon>Pseudomonadati</taxon>
        <taxon>Pseudomonadota</taxon>
        <taxon>Gammaproteobacteria</taxon>
        <taxon>Oceanospirillales</taxon>
        <taxon>Halomonadaceae</taxon>
        <taxon>Kushneria</taxon>
    </lineage>
</organism>
<dbReference type="RefSeq" id="WP_121172946.1">
    <property type="nucleotide sequence ID" value="NZ_RBIN01000005.1"/>
</dbReference>
<evidence type="ECO:0000256" key="9">
    <source>
        <dbReference type="ARBA" id="ARBA00074363"/>
    </source>
</evidence>
<dbReference type="SUPFAM" id="SSF52540">
    <property type="entry name" value="P-loop containing nucleoside triphosphate hydrolases"/>
    <property type="match status" value="1"/>
</dbReference>
<dbReference type="InterPro" id="IPR014014">
    <property type="entry name" value="RNA_helicase_DEAD_Q_motif"/>
</dbReference>
<evidence type="ECO:0000313" key="16">
    <source>
        <dbReference type="EMBL" id="RKR03476.1"/>
    </source>
</evidence>
<dbReference type="PROSITE" id="PS00039">
    <property type="entry name" value="DEAD_ATP_HELICASE"/>
    <property type="match status" value="1"/>
</dbReference>
<evidence type="ECO:0000259" key="15">
    <source>
        <dbReference type="PROSITE" id="PS51195"/>
    </source>
</evidence>
<dbReference type="GO" id="GO:0003724">
    <property type="term" value="F:RNA helicase activity"/>
    <property type="evidence" value="ECO:0007669"/>
    <property type="project" value="UniProtKB-EC"/>
</dbReference>
<dbReference type="Pfam" id="PF00270">
    <property type="entry name" value="DEAD"/>
    <property type="match status" value="1"/>
</dbReference>
<keyword evidence="4 11" id="KW-0378">Hydrolase</keyword>
<sequence length="464" mass="50220">MSFSELGLAPELLRAVEAAGYHTPSPIQAKAIPACLEGRDVLAAAQTGTGKTAGFTLPILQRLSRQPVDGRRPVRALILTPTRELAAQVHDSVEKYGAALSPRLESDVVYGGVKINPQINRLREGVDILVACPGRLLDLVSQKAVRLDQVETLVLDEADRMLDMGFIHDIRKILKLVPQQRQTLLFSATFSSEIRQLADKLLHEPVSIDVAPRNTAAETVEQSVYKVDKPSKTALLVHLIRQQQLEQALVFTATKHMANRVTKNLQKAGITAAAIHGNKSQNARTSALNGFKSGEVRILVATDVAARGIDIAHLPHVINFELPNVPADYVHRIGRTGRAGASGSAMSLVAPDERDQLKGIERLIGKPVPVHESEDFDARAVQEELTSAGGQTEDPGPPGQQRKNRPGGGQRRQRAGDQGGRQQGNRSQGNSEQPRREGERPARRRRRGGRGRSGGGNHASSGNS</sequence>
<comment type="similarity">
    <text evidence="7 11">Belongs to the DEAD box helicase family.</text>
</comment>
<evidence type="ECO:0000256" key="5">
    <source>
        <dbReference type="ARBA" id="ARBA00022806"/>
    </source>
</evidence>
<dbReference type="GO" id="GO:0009266">
    <property type="term" value="P:response to temperature stimulus"/>
    <property type="evidence" value="ECO:0007669"/>
    <property type="project" value="UniProtKB-ARBA"/>
</dbReference>
<dbReference type="EMBL" id="RBIN01000005">
    <property type="protein sequence ID" value="RKR03476.1"/>
    <property type="molecule type" value="Genomic_DNA"/>
</dbReference>
<evidence type="ECO:0000256" key="11">
    <source>
        <dbReference type="RuleBase" id="RU000492"/>
    </source>
</evidence>
<evidence type="ECO:0000259" key="13">
    <source>
        <dbReference type="PROSITE" id="PS51192"/>
    </source>
</evidence>
<dbReference type="InterPro" id="IPR014001">
    <property type="entry name" value="Helicase_ATP-bd"/>
</dbReference>
<keyword evidence="2" id="KW-0963">Cytoplasm</keyword>
<feature type="region of interest" description="Disordered" evidence="12">
    <location>
        <begin position="384"/>
        <end position="464"/>
    </location>
</feature>
<dbReference type="FunFam" id="3.40.50.300:FF:000108">
    <property type="entry name" value="ATP-dependent RNA helicase RhlE"/>
    <property type="match status" value="1"/>
</dbReference>
<evidence type="ECO:0000256" key="8">
    <source>
        <dbReference type="ARBA" id="ARBA00047984"/>
    </source>
</evidence>
<name>A0A420WWI3_9GAMM</name>
<gene>
    <name evidence="16" type="ORF">C7446_2001</name>
</gene>
<dbReference type="PANTHER" id="PTHR47959">
    <property type="entry name" value="ATP-DEPENDENT RNA HELICASE RHLE-RELATED"/>
    <property type="match status" value="1"/>
</dbReference>
<dbReference type="PROSITE" id="PS51195">
    <property type="entry name" value="Q_MOTIF"/>
    <property type="match status" value="1"/>
</dbReference>
<accession>A0A420WWI3</accession>
<evidence type="ECO:0000256" key="10">
    <source>
        <dbReference type="PROSITE-ProRule" id="PRU00552"/>
    </source>
</evidence>
<protein>
    <recommendedName>
        <fullName evidence="9">DEAD-box ATP-dependent RNA helicase RhpA</fullName>
        <ecNumber evidence="1">3.6.4.13</ecNumber>
    </recommendedName>
</protein>
<dbReference type="CDD" id="cd00268">
    <property type="entry name" value="DEADc"/>
    <property type="match status" value="1"/>
</dbReference>
<keyword evidence="17" id="KW-1185">Reference proteome</keyword>
<dbReference type="CDD" id="cd18787">
    <property type="entry name" value="SF2_C_DEAD"/>
    <property type="match status" value="1"/>
</dbReference>
<dbReference type="InterPro" id="IPR044742">
    <property type="entry name" value="DEAD/DEAH_RhlB"/>
</dbReference>
<dbReference type="PROSITE" id="PS51192">
    <property type="entry name" value="HELICASE_ATP_BIND_1"/>
    <property type="match status" value="1"/>
</dbReference>
<feature type="short sequence motif" description="Q motif" evidence="10">
    <location>
        <begin position="1"/>
        <end position="29"/>
    </location>
</feature>
<dbReference type="GO" id="GO:0042255">
    <property type="term" value="P:ribosome assembly"/>
    <property type="evidence" value="ECO:0007669"/>
    <property type="project" value="UniProtKB-ARBA"/>
</dbReference>
<dbReference type="InterPro" id="IPR011545">
    <property type="entry name" value="DEAD/DEAH_box_helicase_dom"/>
</dbReference>
<dbReference type="AlphaFoldDB" id="A0A420WWI3"/>
<dbReference type="FunFam" id="3.40.50.300:FF:000468">
    <property type="entry name" value="ATP-dependent RNA helicase RhlE"/>
    <property type="match status" value="1"/>
</dbReference>
<dbReference type="GO" id="GO:0003676">
    <property type="term" value="F:nucleic acid binding"/>
    <property type="evidence" value="ECO:0007669"/>
    <property type="project" value="InterPro"/>
</dbReference>
<evidence type="ECO:0000256" key="12">
    <source>
        <dbReference type="SAM" id="MobiDB-lite"/>
    </source>
</evidence>
<comment type="caution">
    <text evidence="16">The sequence shown here is derived from an EMBL/GenBank/DDBJ whole genome shotgun (WGS) entry which is preliminary data.</text>
</comment>
<evidence type="ECO:0000313" key="17">
    <source>
        <dbReference type="Proteomes" id="UP000281975"/>
    </source>
</evidence>
<dbReference type="Pfam" id="PF00271">
    <property type="entry name" value="Helicase_C"/>
    <property type="match status" value="1"/>
</dbReference>
<dbReference type="SMART" id="SM00487">
    <property type="entry name" value="DEXDc"/>
    <property type="match status" value="1"/>
</dbReference>
<evidence type="ECO:0000259" key="14">
    <source>
        <dbReference type="PROSITE" id="PS51194"/>
    </source>
</evidence>
<evidence type="ECO:0000256" key="7">
    <source>
        <dbReference type="ARBA" id="ARBA00038437"/>
    </source>
</evidence>
<dbReference type="SMART" id="SM00490">
    <property type="entry name" value="HELICc"/>
    <property type="match status" value="1"/>
</dbReference>
<dbReference type="GO" id="GO:0005524">
    <property type="term" value="F:ATP binding"/>
    <property type="evidence" value="ECO:0007669"/>
    <property type="project" value="UniProtKB-KW"/>
</dbReference>
<dbReference type="InterPro" id="IPR000629">
    <property type="entry name" value="RNA-helicase_DEAD-box_CS"/>
</dbReference>
<feature type="domain" description="Helicase ATP-binding" evidence="13">
    <location>
        <begin position="32"/>
        <end position="208"/>
    </location>
</feature>
<reference evidence="16 17" key="1">
    <citation type="submission" date="2018-10" db="EMBL/GenBank/DDBJ databases">
        <title>Genomic Encyclopedia of Type Strains, Phase IV (KMG-IV): sequencing the most valuable type-strain genomes for metagenomic binning, comparative biology and taxonomic classification.</title>
        <authorList>
            <person name="Goeker M."/>
        </authorList>
    </citation>
    <scope>NUCLEOTIDE SEQUENCE [LARGE SCALE GENOMIC DNA]</scope>
    <source>
        <strain evidence="16 17">DSM 23229</strain>
    </source>
</reference>
<dbReference type="GO" id="GO:0016787">
    <property type="term" value="F:hydrolase activity"/>
    <property type="evidence" value="ECO:0007669"/>
    <property type="project" value="UniProtKB-KW"/>
</dbReference>
<dbReference type="GO" id="GO:0005829">
    <property type="term" value="C:cytosol"/>
    <property type="evidence" value="ECO:0007669"/>
    <property type="project" value="TreeGrafter"/>
</dbReference>
<evidence type="ECO:0000256" key="3">
    <source>
        <dbReference type="ARBA" id="ARBA00022741"/>
    </source>
</evidence>
<proteinExistence type="inferred from homology"/>
<dbReference type="Proteomes" id="UP000281975">
    <property type="component" value="Unassembled WGS sequence"/>
</dbReference>
<evidence type="ECO:0000256" key="1">
    <source>
        <dbReference type="ARBA" id="ARBA00012552"/>
    </source>
</evidence>
<dbReference type="PROSITE" id="PS51194">
    <property type="entry name" value="HELICASE_CTER"/>
    <property type="match status" value="1"/>
</dbReference>
<keyword evidence="3 11" id="KW-0547">Nucleotide-binding</keyword>
<evidence type="ECO:0000256" key="6">
    <source>
        <dbReference type="ARBA" id="ARBA00022840"/>
    </source>
</evidence>
<comment type="catalytic activity">
    <reaction evidence="8">
        <text>ATP + H2O = ADP + phosphate + H(+)</text>
        <dbReference type="Rhea" id="RHEA:13065"/>
        <dbReference type="ChEBI" id="CHEBI:15377"/>
        <dbReference type="ChEBI" id="CHEBI:15378"/>
        <dbReference type="ChEBI" id="CHEBI:30616"/>
        <dbReference type="ChEBI" id="CHEBI:43474"/>
        <dbReference type="ChEBI" id="CHEBI:456216"/>
        <dbReference type="EC" id="3.6.4.13"/>
    </reaction>
</comment>